<accession>A0ABM6H7B6</accession>
<dbReference type="Proteomes" id="UP000187851">
    <property type="component" value="Chromosome"/>
</dbReference>
<dbReference type="EMBL" id="CP019458">
    <property type="protein sequence ID" value="AQA09739.1"/>
    <property type="molecule type" value="Genomic_DNA"/>
</dbReference>
<evidence type="ECO:0000313" key="2">
    <source>
        <dbReference type="Proteomes" id="UP000187851"/>
    </source>
</evidence>
<reference evidence="1 2" key="1">
    <citation type="journal article" date="2017" name="J. Biotechnol.">
        <title>The complete genome sequence of Streptomyces autolyticus CGMCC 0516, the producer of geldanamycin, autolytimycin, reblastatin and elaiophylin.</title>
        <authorList>
            <person name="Yin M."/>
            <person name="Jiang M."/>
            <person name="Ren Z."/>
            <person name="Dong Y."/>
            <person name="Lu T."/>
        </authorList>
    </citation>
    <scope>NUCLEOTIDE SEQUENCE [LARGE SCALE GENOMIC DNA]</scope>
    <source>
        <strain evidence="1 2">CGMCC0516</strain>
    </source>
</reference>
<proteinExistence type="predicted"/>
<evidence type="ECO:0000313" key="1">
    <source>
        <dbReference type="EMBL" id="AQA09739.1"/>
    </source>
</evidence>
<gene>
    <name evidence="1" type="ORF">BV401_03770</name>
</gene>
<name>A0ABM6H7B6_9ACTN</name>
<keyword evidence="2" id="KW-1185">Reference proteome</keyword>
<sequence length="62" mass="6962">MLSVRTDFERRFLFDEIDYDSSPDAPAGPYGRVGQAIVSDPDELKPRKTIEGIVRFNEVGST</sequence>
<organism evidence="1 2">
    <name type="scientific">Streptomyces autolyticus</name>
    <dbReference type="NCBI Taxonomy" id="75293"/>
    <lineage>
        <taxon>Bacteria</taxon>
        <taxon>Bacillati</taxon>
        <taxon>Actinomycetota</taxon>
        <taxon>Actinomycetes</taxon>
        <taxon>Kitasatosporales</taxon>
        <taxon>Streptomycetaceae</taxon>
        <taxon>Streptomyces</taxon>
    </lineage>
</organism>
<protein>
    <submittedName>
        <fullName evidence="1">Uncharacterized protein</fullName>
    </submittedName>
</protein>